<reference evidence="1 2" key="1">
    <citation type="submission" date="2018-10" db="EMBL/GenBank/DDBJ databases">
        <title>Isolation, diversity and antifungal activity of actinobacteria from wheat.</title>
        <authorList>
            <person name="Han C."/>
        </authorList>
    </citation>
    <scope>NUCLEOTIDE SEQUENCE [LARGE SCALE GENOMIC DNA]</scope>
    <source>
        <strain evidence="1 2">NEAU-YY642</strain>
    </source>
</reference>
<evidence type="ECO:0000313" key="2">
    <source>
        <dbReference type="Proteomes" id="UP000278673"/>
    </source>
</evidence>
<name>A0A3M2M477_9ACTN</name>
<dbReference type="EMBL" id="RFFJ01000015">
    <property type="protein sequence ID" value="RMI44584.1"/>
    <property type="molecule type" value="Genomic_DNA"/>
</dbReference>
<proteinExistence type="predicted"/>
<evidence type="ECO:0000313" key="1">
    <source>
        <dbReference type="EMBL" id="RMI44584.1"/>
    </source>
</evidence>
<evidence type="ECO:0008006" key="3">
    <source>
        <dbReference type="Google" id="ProtNLM"/>
    </source>
</evidence>
<accession>A0A3M2M477</accession>
<dbReference type="AlphaFoldDB" id="A0A3M2M477"/>
<organism evidence="1 2">
    <name type="scientific">Streptomyces triticirhizae</name>
    <dbReference type="NCBI Taxonomy" id="2483353"/>
    <lineage>
        <taxon>Bacteria</taxon>
        <taxon>Bacillati</taxon>
        <taxon>Actinomycetota</taxon>
        <taxon>Actinomycetes</taxon>
        <taxon>Kitasatosporales</taxon>
        <taxon>Streptomycetaceae</taxon>
        <taxon>Streptomyces</taxon>
    </lineage>
</organism>
<sequence>MQQSAAPQGATTDGLPHTHARPRHWLVTAVGVAAVTGVAALVQPTGAGATSGGAVATAGPDATAADYPLDCGPFDVLVTDQAEVDLDADGRGETVAVVRCDAGSGSPPNGMYLLTHAAGTDAAPEVTATLVDPAEQMTVDGLTAEGTGFSARLVGYSSPDVRRCCPDLQRDVRWEWRDGRLELIADRAPNSV</sequence>
<protein>
    <recommendedName>
        <fullName evidence="3">Secreted protein</fullName>
    </recommendedName>
</protein>
<keyword evidence="2" id="KW-1185">Reference proteome</keyword>
<dbReference type="Proteomes" id="UP000278673">
    <property type="component" value="Unassembled WGS sequence"/>
</dbReference>
<dbReference type="RefSeq" id="WP_122182584.1">
    <property type="nucleotide sequence ID" value="NZ_RFFJ01000015.1"/>
</dbReference>
<gene>
    <name evidence="1" type="ORF">EBN88_05085</name>
</gene>
<comment type="caution">
    <text evidence="1">The sequence shown here is derived from an EMBL/GenBank/DDBJ whole genome shotgun (WGS) entry which is preliminary data.</text>
</comment>